<reference evidence="1" key="1">
    <citation type="journal article" date="2014" name="Int. J. Syst. Evol. Microbiol.">
        <title>Complete genome sequence of Corynebacterium casei LMG S-19264T (=DSM 44701T), isolated from a smear-ripened cheese.</title>
        <authorList>
            <consortium name="US DOE Joint Genome Institute (JGI-PGF)"/>
            <person name="Walter F."/>
            <person name="Albersmeier A."/>
            <person name="Kalinowski J."/>
            <person name="Ruckert C."/>
        </authorList>
    </citation>
    <scope>NUCLEOTIDE SEQUENCE</scope>
    <source>
        <strain evidence="1">CGMCC 1.10859</strain>
    </source>
</reference>
<reference evidence="1" key="3">
    <citation type="submission" date="2023-06" db="EMBL/GenBank/DDBJ databases">
        <authorList>
            <person name="Sun Q."/>
            <person name="Zhou Y."/>
        </authorList>
    </citation>
    <scope>NUCLEOTIDE SEQUENCE</scope>
    <source>
        <strain evidence="1">CGMCC 1.10859</strain>
    </source>
</reference>
<dbReference type="Proteomes" id="UP000199541">
    <property type="component" value="Unassembled WGS sequence"/>
</dbReference>
<dbReference type="EMBL" id="BNAB01000010">
    <property type="protein sequence ID" value="GHE02804.1"/>
    <property type="molecule type" value="Genomic_DNA"/>
</dbReference>
<organism evidence="1 4">
    <name type="scientific">Allgaiera indica</name>
    <dbReference type="NCBI Taxonomy" id="765699"/>
    <lineage>
        <taxon>Bacteria</taxon>
        <taxon>Pseudomonadati</taxon>
        <taxon>Pseudomonadota</taxon>
        <taxon>Alphaproteobacteria</taxon>
        <taxon>Rhodobacterales</taxon>
        <taxon>Paracoccaceae</taxon>
        <taxon>Allgaiera</taxon>
    </lineage>
</organism>
<dbReference type="EMBL" id="FNOB01000011">
    <property type="protein sequence ID" value="SDX17488.1"/>
    <property type="molecule type" value="Genomic_DNA"/>
</dbReference>
<evidence type="ECO:0000313" key="3">
    <source>
        <dbReference type="Proteomes" id="UP000199541"/>
    </source>
</evidence>
<protein>
    <recommendedName>
        <fullName evidence="5">Metal transporter</fullName>
    </recommendedName>
</protein>
<accession>A0AAN4US02</accession>
<gene>
    <name evidence="1" type="ORF">GCM10008024_23790</name>
    <name evidence="2" type="ORF">SAMN05444006_11146</name>
</gene>
<evidence type="ECO:0000313" key="2">
    <source>
        <dbReference type="EMBL" id="SDX17488.1"/>
    </source>
</evidence>
<sequence length="354" mass="36164">MPMTKIARAGVLLASVAALTVAATLGGVWLTTGFGTVALPTAPAGPDGRAVAGPPVLTLDRDALGAGGVTLAALRAAPFRPIARRYARVVDPAPLFAQESRIAGARAALVAAQAKARLSRQEYARDQSLFAHHQSVSQQALMAAQAADETDAQKLVQAQAQLDDLLAGLRAQFGPAFLEGAGAQALLAKLRDHAAALVAVSLPGPGSPADRIRLETEGGGRIGAGYLSAAPVDNAKAAGPTAYYLADQALEIGSQPMALVPLGAARAGVFVPESAVIWFGGQRWVYVAGDGGGLVRHALPDAADLQPAEGGYVAAKGFAAGQRIVTRGAQLLLSQETRPKDIKTECPDPPECDG</sequence>
<dbReference type="AlphaFoldDB" id="A0AAN4US02"/>
<dbReference type="Gene3D" id="2.40.420.20">
    <property type="match status" value="1"/>
</dbReference>
<dbReference type="RefSeq" id="WP_143037516.1">
    <property type="nucleotide sequence ID" value="NZ_BNAB01000010.1"/>
</dbReference>
<reference evidence="2 3" key="2">
    <citation type="submission" date="2016-10" db="EMBL/GenBank/DDBJ databases">
        <authorList>
            <person name="Varghese N."/>
            <person name="Submissions S."/>
        </authorList>
    </citation>
    <scope>NUCLEOTIDE SEQUENCE [LARGE SCALE GENOMIC DNA]</scope>
    <source>
        <strain evidence="2 3">DSM 24802</strain>
    </source>
</reference>
<dbReference type="Proteomes" id="UP000634647">
    <property type="component" value="Unassembled WGS sequence"/>
</dbReference>
<proteinExistence type="predicted"/>
<name>A0AAN4US02_9RHOB</name>
<evidence type="ECO:0008006" key="5">
    <source>
        <dbReference type="Google" id="ProtNLM"/>
    </source>
</evidence>
<evidence type="ECO:0000313" key="1">
    <source>
        <dbReference type="EMBL" id="GHE02804.1"/>
    </source>
</evidence>
<evidence type="ECO:0000313" key="4">
    <source>
        <dbReference type="Proteomes" id="UP000634647"/>
    </source>
</evidence>
<comment type="caution">
    <text evidence="1">The sequence shown here is derived from an EMBL/GenBank/DDBJ whole genome shotgun (WGS) entry which is preliminary data.</text>
</comment>
<keyword evidence="3" id="KW-1185">Reference proteome</keyword>